<sequence>MLYCLQVFVKLSLQGFFGPYVFYKTGKDQLHISVIQCEYPKSSYFFVTFIPVKVLSKENKANSTHHASLLDV</sequence>
<reference evidence="1" key="2">
    <citation type="journal article" date="2015" name="Fish Shellfish Immunol.">
        <title>Early steps in the European eel (Anguilla anguilla)-Vibrio vulnificus interaction in the gills: Role of the RtxA13 toxin.</title>
        <authorList>
            <person name="Callol A."/>
            <person name="Pajuelo D."/>
            <person name="Ebbesson L."/>
            <person name="Teles M."/>
            <person name="MacKenzie S."/>
            <person name="Amaro C."/>
        </authorList>
    </citation>
    <scope>NUCLEOTIDE SEQUENCE</scope>
</reference>
<evidence type="ECO:0000313" key="1">
    <source>
        <dbReference type="EMBL" id="JAI06669.1"/>
    </source>
</evidence>
<protein>
    <submittedName>
        <fullName evidence="1">Uncharacterized protein</fullName>
    </submittedName>
</protein>
<dbReference type="AlphaFoldDB" id="A0A0E9XY87"/>
<accession>A0A0E9XY87</accession>
<name>A0A0E9XY87_ANGAN</name>
<dbReference type="EMBL" id="GBXM01001909">
    <property type="protein sequence ID" value="JAI06669.1"/>
    <property type="molecule type" value="Transcribed_RNA"/>
</dbReference>
<proteinExistence type="predicted"/>
<reference evidence="1" key="1">
    <citation type="submission" date="2014-11" db="EMBL/GenBank/DDBJ databases">
        <authorList>
            <person name="Amaro Gonzalez C."/>
        </authorList>
    </citation>
    <scope>NUCLEOTIDE SEQUENCE</scope>
</reference>
<organism evidence="1">
    <name type="scientific">Anguilla anguilla</name>
    <name type="common">European freshwater eel</name>
    <name type="synonym">Muraena anguilla</name>
    <dbReference type="NCBI Taxonomy" id="7936"/>
    <lineage>
        <taxon>Eukaryota</taxon>
        <taxon>Metazoa</taxon>
        <taxon>Chordata</taxon>
        <taxon>Craniata</taxon>
        <taxon>Vertebrata</taxon>
        <taxon>Euteleostomi</taxon>
        <taxon>Actinopterygii</taxon>
        <taxon>Neopterygii</taxon>
        <taxon>Teleostei</taxon>
        <taxon>Anguilliformes</taxon>
        <taxon>Anguillidae</taxon>
        <taxon>Anguilla</taxon>
    </lineage>
</organism>